<accession>A0A9R1WV82</accession>
<proteinExistence type="predicted"/>
<comment type="caution">
    <text evidence="3">The sequence shown here is derived from an EMBL/GenBank/DDBJ whole genome shotgun (WGS) entry which is preliminary data.</text>
</comment>
<evidence type="ECO:0000259" key="2">
    <source>
        <dbReference type="Pfam" id="PF10551"/>
    </source>
</evidence>
<dbReference type="Pfam" id="PF10551">
    <property type="entry name" value="MULE"/>
    <property type="match status" value="1"/>
</dbReference>
<feature type="domain" description="MULE transposase" evidence="2">
    <location>
        <begin position="47"/>
        <end position="127"/>
    </location>
</feature>
<sequence length="264" mass="30647">MHNLQWTNHHSYTNIKTNVMNRFQLCFVAIGCVLHTFIDCLLFAIFTEETTYTMFIVIVINRNIQILPIAFFLGVANNVDSYTMFLVRLKEAFMDAKEISFITNIDDAITSTLGQVFPNSYNDYCCMSVALYVHTRDGQNITFEPFFWHTCKSYTMSVFQETFFTGGRLTNVLTPYVEMVLRRRMHKFVQWLSTNITADIFQVFDFRKTCVVYLNNYTCLSRKWCSLSISCGHAITASHANMHLVPFPSELEIPYPLMVVLILV</sequence>
<feature type="transmembrane region" description="Helical" evidence="1">
    <location>
        <begin position="52"/>
        <end position="76"/>
    </location>
</feature>
<keyword evidence="1" id="KW-0472">Membrane</keyword>
<dbReference type="InterPro" id="IPR018289">
    <property type="entry name" value="MULE_transposase_dom"/>
</dbReference>
<keyword evidence="4" id="KW-1185">Reference proteome</keyword>
<evidence type="ECO:0000256" key="1">
    <source>
        <dbReference type="SAM" id="Phobius"/>
    </source>
</evidence>
<name>A0A9R1WV82_LACSA</name>
<dbReference type="AlphaFoldDB" id="A0A9R1WV82"/>
<reference evidence="3 4" key="1">
    <citation type="journal article" date="2017" name="Nat. Commun.">
        <title>Genome assembly with in vitro proximity ligation data and whole-genome triplication in lettuce.</title>
        <authorList>
            <person name="Reyes-Chin-Wo S."/>
            <person name="Wang Z."/>
            <person name="Yang X."/>
            <person name="Kozik A."/>
            <person name="Arikit S."/>
            <person name="Song C."/>
            <person name="Xia L."/>
            <person name="Froenicke L."/>
            <person name="Lavelle D.O."/>
            <person name="Truco M.J."/>
            <person name="Xia R."/>
            <person name="Zhu S."/>
            <person name="Xu C."/>
            <person name="Xu H."/>
            <person name="Xu X."/>
            <person name="Cox K."/>
            <person name="Korf I."/>
            <person name="Meyers B.C."/>
            <person name="Michelmore R.W."/>
        </authorList>
    </citation>
    <scope>NUCLEOTIDE SEQUENCE [LARGE SCALE GENOMIC DNA]</scope>
    <source>
        <strain evidence="4">cv. Salinas</strain>
        <tissue evidence="3">Seedlings</tissue>
    </source>
</reference>
<keyword evidence="1" id="KW-1133">Transmembrane helix</keyword>
<dbReference type="Proteomes" id="UP000235145">
    <property type="component" value="Unassembled WGS sequence"/>
</dbReference>
<evidence type="ECO:0000313" key="4">
    <source>
        <dbReference type="Proteomes" id="UP000235145"/>
    </source>
</evidence>
<protein>
    <recommendedName>
        <fullName evidence="2">MULE transposase domain-containing protein</fullName>
    </recommendedName>
</protein>
<gene>
    <name evidence="3" type="ORF">LSAT_V11C900466660</name>
</gene>
<feature type="transmembrane region" description="Helical" evidence="1">
    <location>
        <begin position="25"/>
        <end position="46"/>
    </location>
</feature>
<keyword evidence="1" id="KW-0812">Transmembrane</keyword>
<organism evidence="3 4">
    <name type="scientific">Lactuca sativa</name>
    <name type="common">Garden lettuce</name>
    <dbReference type="NCBI Taxonomy" id="4236"/>
    <lineage>
        <taxon>Eukaryota</taxon>
        <taxon>Viridiplantae</taxon>
        <taxon>Streptophyta</taxon>
        <taxon>Embryophyta</taxon>
        <taxon>Tracheophyta</taxon>
        <taxon>Spermatophyta</taxon>
        <taxon>Magnoliopsida</taxon>
        <taxon>eudicotyledons</taxon>
        <taxon>Gunneridae</taxon>
        <taxon>Pentapetalae</taxon>
        <taxon>asterids</taxon>
        <taxon>campanulids</taxon>
        <taxon>Asterales</taxon>
        <taxon>Asteraceae</taxon>
        <taxon>Cichorioideae</taxon>
        <taxon>Cichorieae</taxon>
        <taxon>Lactucinae</taxon>
        <taxon>Lactuca</taxon>
    </lineage>
</organism>
<evidence type="ECO:0000313" key="3">
    <source>
        <dbReference type="EMBL" id="KAJ0186782.1"/>
    </source>
</evidence>
<dbReference type="EMBL" id="NBSK02000009">
    <property type="protein sequence ID" value="KAJ0186782.1"/>
    <property type="molecule type" value="Genomic_DNA"/>
</dbReference>